<feature type="chain" id="PRO_5024411538" description="PEP-CTERM sorting domain-containing protein" evidence="1">
    <location>
        <begin position="24"/>
        <end position="220"/>
    </location>
</feature>
<name>A0A5R8KHN1_9BACT</name>
<organism evidence="2 3">
    <name type="scientific">Phragmitibacter flavus</name>
    <dbReference type="NCBI Taxonomy" id="2576071"/>
    <lineage>
        <taxon>Bacteria</taxon>
        <taxon>Pseudomonadati</taxon>
        <taxon>Verrucomicrobiota</taxon>
        <taxon>Verrucomicrobiia</taxon>
        <taxon>Verrucomicrobiales</taxon>
        <taxon>Verrucomicrobiaceae</taxon>
        <taxon>Phragmitibacter</taxon>
    </lineage>
</organism>
<gene>
    <name evidence="2" type="ORF">FEM03_06725</name>
</gene>
<evidence type="ECO:0008006" key="4">
    <source>
        <dbReference type="Google" id="ProtNLM"/>
    </source>
</evidence>
<feature type="signal peptide" evidence="1">
    <location>
        <begin position="1"/>
        <end position="23"/>
    </location>
</feature>
<dbReference type="Proteomes" id="UP000306196">
    <property type="component" value="Unassembled WGS sequence"/>
</dbReference>
<reference evidence="2 3" key="1">
    <citation type="submission" date="2019-05" db="EMBL/GenBank/DDBJ databases">
        <title>Verrucobacter flavum gen. nov., sp. nov. a new member of the family Verrucomicrobiaceae.</title>
        <authorList>
            <person name="Szuroczki S."/>
            <person name="Abbaszade G."/>
            <person name="Szabo A."/>
            <person name="Felfoldi T."/>
            <person name="Schumann P."/>
            <person name="Boka K."/>
            <person name="Keki Z."/>
            <person name="Toumi M."/>
            <person name="Toth E."/>
        </authorList>
    </citation>
    <scope>NUCLEOTIDE SEQUENCE [LARGE SCALE GENOMIC DNA]</scope>
    <source>
        <strain evidence="2 3">MG-N-17</strain>
    </source>
</reference>
<evidence type="ECO:0000256" key="1">
    <source>
        <dbReference type="SAM" id="SignalP"/>
    </source>
</evidence>
<keyword evidence="3" id="KW-1185">Reference proteome</keyword>
<keyword evidence="1" id="KW-0732">Signal</keyword>
<dbReference type="RefSeq" id="WP_138085418.1">
    <property type="nucleotide sequence ID" value="NZ_VAUV01000004.1"/>
</dbReference>
<dbReference type="EMBL" id="VAUV01000004">
    <property type="protein sequence ID" value="TLD71823.1"/>
    <property type="molecule type" value="Genomic_DNA"/>
</dbReference>
<comment type="caution">
    <text evidence="2">The sequence shown here is derived from an EMBL/GenBank/DDBJ whole genome shotgun (WGS) entry which is preliminary data.</text>
</comment>
<dbReference type="AlphaFoldDB" id="A0A5R8KHN1"/>
<proteinExistence type="predicted"/>
<evidence type="ECO:0000313" key="3">
    <source>
        <dbReference type="Proteomes" id="UP000306196"/>
    </source>
</evidence>
<accession>A0A5R8KHN1</accession>
<sequence length="220" mass="23349">MKTPLITLLAIGAFALAAAPAVAQQTNVEFTSLLNAQSGVIYSPGLNSSAFGTVTVDSITSDVSLTGGFLYNDSVLGTNHEIRFAEQGLATEFYTLTFSTAVTGLEFDIYSLGYYAPPLVEQVATWDFGPNTFTMLSNDGILPTTVTASTITSAEGNVRIRFDGPITSLSWTQTADDALLDFAYFTGVTMSVDSVSAVPEPSGMLLLSLPVFLGLLRRSR</sequence>
<evidence type="ECO:0000313" key="2">
    <source>
        <dbReference type="EMBL" id="TLD71823.1"/>
    </source>
</evidence>
<protein>
    <recommendedName>
        <fullName evidence="4">PEP-CTERM sorting domain-containing protein</fullName>
    </recommendedName>
</protein>